<dbReference type="RefSeq" id="XP_018137080.1">
    <property type="nucleotide sequence ID" value="XM_018294667.1"/>
</dbReference>
<protein>
    <submittedName>
        <fullName evidence="1">Uncharacterized protein</fullName>
    </submittedName>
</protein>
<gene>
    <name evidence="1" type="ORF">VFPPC_16915</name>
</gene>
<dbReference type="EMBL" id="LSBJ02000012">
    <property type="protein sequence ID" value="OAQ59000.1"/>
    <property type="molecule type" value="Genomic_DNA"/>
</dbReference>
<name>A0A179F172_METCM</name>
<reference evidence="1 2" key="1">
    <citation type="journal article" date="2016" name="PLoS Pathog.">
        <title>Biosynthesis of antibiotic leucinostatins in bio-control fungus Purpureocillium lilacinum and their inhibition on phytophthora revealed by genome mining.</title>
        <authorList>
            <person name="Wang G."/>
            <person name="Liu Z."/>
            <person name="Lin R."/>
            <person name="Li E."/>
            <person name="Mao Z."/>
            <person name="Ling J."/>
            <person name="Yang Y."/>
            <person name="Yin W.B."/>
            <person name="Xie B."/>
        </authorList>
    </citation>
    <scope>NUCLEOTIDE SEQUENCE [LARGE SCALE GENOMIC DNA]</scope>
    <source>
        <strain evidence="1">170</strain>
    </source>
</reference>
<evidence type="ECO:0000313" key="2">
    <source>
        <dbReference type="Proteomes" id="UP000078397"/>
    </source>
</evidence>
<organism evidence="1 2">
    <name type="scientific">Pochonia chlamydosporia 170</name>
    <dbReference type="NCBI Taxonomy" id="1380566"/>
    <lineage>
        <taxon>Eukaryota</taxon>
        <taxon>Fungi</taxon>
        <taxon>Dikarya</taxon>
        <taxon>Ascomycota</taxon>
        <taxon>Pezizomycotina</taxon>
        <taxon>Sordariomycetes</taxon>
        <taxon>Hypocreomycetidae</taxon>
        <taxon>Hypocreales</taxon>
        <taxon>Clavicipitaceae</taxon>
        <taxon>Pochonia</taxon>
    </lineage>
</organism>
<dbReference type="AlphaFoldDB" id="A0A179F172"/>
<sequence>MMKQGRHPHLLDVASIPRSPQKMCGHYTHRNHPWLLSRMADVFRAESSCLKESHPIATDPV</sequence>
<dbReference type="Proteomes" id="UP000078397">
    <property type="component" value="Unassembled WGS sequence"/>
</dbReference>
<dbReference type="KEGG" id="pchm:VFPPC_16915"/>
<dbReference type="GeneID" id="28858661"/>
<proteinExistence type="predicted"/>
<accession>A0A179F172</accession>
<evidence type="ECO:0000313" key="1">
    <source>
        <dbReference type="EMBL" id="OAQ59000.1"/>
    </source>
</evidence>
<keyword evidence="2" id="KW-1185">Reference proteome</keyword>
<comment type="caution">
    <text evidence="1">The sequence shown here is derived from an EMBL/GenBank/DDBJ whole genome shotgun (WGS) entry which is preliminary data.</text>
</comment>